<comment type="caution">
    <text evidence="1">The sequence shown here is derived from an EMBL/GenBank/DDBJ whole genome shotgun (WGS) entry which is preliminary data.</text>
</comment>
<dbReference type="AlphaFoldDB" id="A0A8H6RP61"/>
<evidence type="ECO:0000313" key="1">
    <source>
        <dbReference type="EMBL" id="KAF7194629.1"/>
    </source>
</evidence>
<gene>
    <name evidence="1" type="ORF">HII31_04135</name>
</gene>
<proteinExistence type="predicted"/>
<evidence type="ECO:0000313" key="2">
    <source>
        <dbReference type="Proteomes" id="UP000660729"/>
    </source>
</evidence>
<name>A0A8H6RP61_9PEZI</name>
<reference evidence="1" key="1">
    <citation type="submission" date="2020-04" db="EMBL/GenBank/DDBJ databases">
        <title>Draft genome resource of the tomato pathogen Pseudocercospora fuligena.</title>
        <authorList>
            <person name="Zaccaron A."/>
        </authorList>
    </citation>
    <scope>NUCLEOTIDE SEQUENCE</scope>
    <source>
        <strain evidence="1">PF001</strain>
    </source>
</reference>
<dbReference type="EMBL" id="JABCIY010000058">
    <property type="protein sequence ID" value="KAF7194629.1"/>
    <property type="molecule type" value="Genomic_DNA"/>
</dbReference>
<protein>
    <submittedName>
        <fullName evidence="1">Uncharacterized protein</fullName>
    </submittedName>
</protein>
<accession>A0A8H6RP61</accession>
<dbReference type="Proteomes" id="UP000660729">
    <property type="component" value="Unassembled WGS sequence"/>
</dbReference>
<keyword evidence="2" id="KW-1185">Reference proteome</keyword>
<sequence length="664" mass="75739">MQHDKLKEILAQKYPKLVKPVSSFLDQQRLTSPERYPKKGKEIKVHGFSFSCESTANQCKELIEEMKLFCEASNGLWKLSRMIVPSGSTKSPLVMMAHYPTFRSERTSYGETADTSNPCIRLLDKAVQGLNRILVLDRIPFRLQREKMSDTPEDLLPADMVRLLSKLWKIIWDASQAVMGVLLGRKQVEAYRSAFPKSTALDLYDMPFYTNRVHAFIEWVPGQEKKTVRRMVYVVYHMESWLYQIWPQTLLGIRESLASALVFAFPSWNIGRTWNLPMAPLTSAERLLKSALRFLEPSQRQLTYEPEPLEQRTKQKQVPAAIHVSEQSAVKKAPTPIHVSGPPAIDKVPAPIPVSRLFDYAVKLLLSEFLSGISMTLEDLPPAIQKWASPQRLEFVKGSYLGWQATLIRAYNGLDTGVNPLADHLELLTDSEKRLLEHHDSRFFTSVLWPAVARLGHEYERTVKLTARSFIYNRVTAAMKRALLGQIAYIKAVDHLGSNSQLLECNGAKIKSLPTRVYDVGGISGLYRALASVDDIDEIENIIRLRTWRFNEAKKRGGTSNSGLNGMILPRFSNDAVKFLKKFASNGFVGTRDMYETKFNTHIGPGTRVVYEDEFEILKATQGGEEWVKRVLGRVLKPHFRNLPKRYTRAMWEAAVEELDMRVY</sequence>
<organism evidence="1 2">
    <name type="scientific">Pseudocercospora fuligena</name>
    <dbReference type="NCBI Taxonomy" id="685502"/>
    <lineage>
        <taxon>Eukaryota</taxon>
        <taxon>Fungi</taxon>
        <taxon>Dikarya</taxon>
        <taxon>Ascomycota</taxon>
        <taxon>Pezizomycotina</taxon>
        <taxon>Dothideomycetes</taxon>
        <taxon>Dothideomycetidae</taxon>
        <taxon>Mycosphaerellales</taxon>
        <taxon>Mycosphaerellaceae</taxon>
        <taxon>Pseudocercospora</taxon>
    </lineage>
</organism>